<evidence type="ECO:0000256" key="1">
    <source>
        <dbReference type="SAM" id="Phobius"/>
    </source>
</evidence>
<proteinExistence type="predicted"/>
<reference evidence="2 3" key="1">
    <citation type="journal article" date="2021" name="bioRxiv">
        <title>Chromosome-scale and haplotype-resolved genome assembly of a tetraploid potato cultivar.</title>
        <authorList>
            <person name="Sun H."/>
            <person name="Jiao W.-B."/>
            <person name="Krause K."/>
            <person name="Campoy J.A."/>
            <person name="Goel M."/>
            <person name="Folz-Donahue K."/>
            <person name="Kukat C."/>
            <person name="Huettel B."/>
            <person name="Schneeberger K."/>
        </authorList>
    </citation>
    <scope>NUCLEOTIDE SEQUENCE [LARGE SCALE GENOMIC DNA]</scope>
    <source>
        <strain evidence="2">SolTubOtavaFocal</strain>
        <tissue evidence="2">Leaves</tissue>
    </source>
</reference>
<gene>
    <name evidence="2" type="ORF">KY290_001728</name>
</gene>
<dbReference type="Proteomes" id="UP000826656">
    <property type="component" value="Unassembled WGS sequence"/>
</dbReference>
<evidence type="ECO:0000313" key="2">
    <source>
        <dbReference type="EMBL" id="KAH0782130.1"/>
    </source>
</evidence>
<comment type="caution">
    <text evidence="2">The sequence shown here is derived from an EMBL/GenBank/DDBJ whole genome shotgun (WGS) entry which is preliminary data.</text>
</comment>
<feature type="transmembrane region" description="Helical" evidence="1">
    <location>
        <begin position="6"/>
        <end position="23"/>
    </location>
</feature>
<evidence type="ECO:0000313" key="3">
    <source>
        <dbReference type="Proteomes" id="UP000826656"/>
    </source>
</evidence>
<accession>A0ABQ7WQA7</accession>
<keyword evidence="3" id="KW-1185">Reference proteome</keyword>
<protein>
    <submittedName>
        <fullName evidence="2">Uncharacterized protein</fullName>
    </submittedName>
</protein>
<dbReference type="EMBL" id="JAIVGD010000001">
    <property type="protein sequence ID" value="KAH0782130.1"/>
    <property type="molecule type" value="Genomic_DNA"/>
</dbReference>
<keyword evidence="1" id="KW-0812">Transmembrane</keyword>
<keyword evidence="1" id="KW-1133">Transmembrane helix</keyword>
<organism evidence="2 3">
    <name type="scientific">Solanum tuberosum</name>
    <name type="common">Potato</name>
    <dbReference type="NCBI Taxonomy" id="4113"/>
    <lineage>
        <taxon>Eukaryota</taxon>
        <taxon>Viridiplantae</taxon>
        <taxon>Streptophyta</taxon>
        <taxon>Embryophyta</taxon>
        <taxon>Tracheophyta</taxon>
        <taxon>Spermatophyta</taxon>
        <taxon>Magnoliopsida</taxon>
        <taxon>eudicotyledons</taxon>
        <taxon>Gunneridae</taxon>
        <taxon>Pentapetalae</taxon>
        <taxon>asterids</taxon>
        <taxon>lamiids</taxon>
        <taxon>Solanales</taxon>
        <taxon>Solanaceae</taxon>
        <taxon>Solanoideae</taxon>
        <taxon>Solaneae</taxon>
        <taxon>Solanum</taxon>
    </lineage>
</organism>
<name>A0ABQ7WQA7_SOLTU</name>
<sequence>MNWPYTSAVLLIIFINPYVEIMVDHFYKSSAIREIHVTWSTFTQQYLKQVNSENLSWTERMC</sequence>
<keyword evidence="1" id="KW-0472">Membrane</keyword>